<dbReference type="PANTHER" id="PTHR37171:SF1">
    <property type="entry name" value="SERINE_THREONINE-PROTEIN KINASE YRZF-RELATED"/>
    <property type="match status" value="1"/>
</dbReference>
<evidence type="ECO:0000313" key="2">
    <source>
        <dbReference type="Proteomes" id="UP000001514"/>
    </source>
</evidence>
<name>D8SJ35_SELML</name>
<dbReference type="InParanoid" id="D8SJ35"/>
<dbReference type="Gramene" id="EFJ15730">
    <property type="protein sequence ID" value="EFJ15730"/>
    <property type="gene ID" value="SELMODRAFT_422649"/>
</dbReference>
<dbReference type="EMBL" id="GL377622">
    <property type="protein sequence ID" value="EFJ15730.1"/>
    <property type="molecule type" value="Genomic_DNA"/>
</dbReference>
<dbReference type="AlphaFoldDB" id="D8SJ35"/>
<dbReference type="InterPro" id="IPR011009">
    <property type="entry name" value="Kinase-like_dom_sf"/>
</dbReference>
<protein>
    <recommendedName>
        <fullName evidence="3">Protein kinase domain-containing protein</fullName>
    </recommendedName>
</protein>
<proteinExistence type="predicted"/>
<dbReference type="Proteomes" id="UP000001514">
    <property type="component" value="Unassembled WGS sequence"/>
</dbReference>
<reference evidence="1 2" key="1">
    <citation type="journal article" date="2011" name="Science">
        <title>The Selaginella genome identifies genetic changes associated with the evolution of vascular plants.</title>
        <authorList>
            <person name="Banks J.A."/>
            <person name="Nishiyama T."/>
            <person name="Hasebe M."/>
            <person name="Bowman J.L."/>
            <person name="Gribskov M."/>
            <person name="dePamphilis C."/>
            <person name="Albert V.A."/>
            <person name="Aono N."/>
            <person name="Aoyama T."/>
            <person name="Ambrose B.A."/>
            <person name="Ashton N.W."/>
            <person name="Axtell M.J."/>
            <person name="Barker E."/>
            <person name="Barker M.S."/>
            <person name="Bennetzen J.L."/>
            <person name="Bonawitz N.D."/>
            <person name="Chapple C."/>
            <person name="Cheng C."/>
            <person name="Correa L.G."/>
            <person name="Dacre M."/>
            <person name="DeBarry J."/>
            <person name="Dreyer I."/>
            <person name="Elias M."/>
            <person name="Engstrom E.M."/>
            <person name="Estelle M."/>
            <person name="Feng L."/>
            <person name="Finet C."/>
            <person name="Floyd S.K."/>
            <person name="Frommer W.B."/>
            <person name="Fujita T."/>
            <person name="Gramzow L."/>
            <person name="Gutensohn M."/>
            <person name="Harholt J."/>
            <person name="Hattori M."/>
            <person name="Heyl A."/>
            <person name="Hirai T."/>
            <person name="Hiwatashi Y."/>
            <person name="Ishikawa M."/>
            <person name="Iwata M."/>
            <person name="Karol K.G."/>
            <person name="Koehler B."/>
            <person name="Kolukisaoglu U."/>
            <person name="Kubo M."/>
            <person name="Kurata T."/>
            <person name="Lalonde S."/>
            <person name="Li K."/>
            <person name="Li Y."/>
            <person name="Litt A."/>
            <person name="Lyons E."/>
            <person name="Manning G."/>
            <person name="Maruyama T."/>
            <person name="Michael T.P."/>
            <person name="Mikami K."/>
            <person name="Miyazaki S."/>
            <person name="Morinaga S."/>
            <person name="Murata T."/>
            <person name="Mueller-Roeber B."/>
            <person name="Nelson D.R."/>
            <person name="Obara M."/>
            <person name="Oguri Y."/>
            <person name="Olmstead R.G."/>
            <person name="Onodera N."/>
            <person name="Petersen B.L."/>
            <person name="Pils B."/>
            <person name="Prigge M."/>
            <person name="Rensing S.A."/>
            <person name="Riano-Pachon D.M."/>
            <person name="Roberts A.W."/>
            <person name="Sato Y."/>
            <person name="Scheller H.V."/>
            <person name="Schulz B."/>
            <person name="Schulz C."/>
            <person name="Shakirov E.V."/>
            <person name="Shibagaki N."/>
            <person name="Shinohara N."/>
            <person name="Shippen D.E."/>
            <person name="Soerensen I."/>
            <person name="Sotooka R."/>
            <person name="Sugimoto N."/>
            <person name="Sugita M."/>
            <person name="Sumikawa N."/>
            <person name="Tanurdzic M."/>
            <person name="Theissen G."/>
            <person name="Ulvskov P."/>
            <person name="Wakazuki S."/>
            <person name="Weng J.K."/>
            <person name="Willats W.W."/>
            <person name="Wipf D."/>
            <person name="Wolf P.G."/>
            <person name="Yang L."/>
            <person name="Zimmer A.D."/>
            <person name="Zhu Q."/>
            <person name="Mitros T."/>
            <person name="Hellsten U."/>
            <person name="Loque D."/>
            <person name="Otillar R."/>
            <person name="Salamov A."/>
            <person name="Schmutz J."/>
            <person name="Shapiro H."/>
            <person name="Lindquist E."/>
            <person name="Lucas S."/>
            <person name="Rokhsar D."/>
            <person name="Grigoriev I.V."/>
        </authorList>
    </citation>
    <scope>NUCLEOTIDE SEQUENCE [LARGE SCALE GENOMIC DNA]</scope>
</reference>
<accession>D8SJ35</accession>
<gene>
    <name evidence="1" type="ORF">SELMODRAFT_422649</name>
</gene>
<keyword evidence="2" id="KW-1185">Reference proteome</keyword>
<dbReference type="SUPFAM" id="SSF56112">
    <property type="entry name" value="Protein kinase-like (PK-like)"/>
    <property type="match status" value="1"/>
</dbReference>
<evidence type="ECO:0008006" key="3">
    <source>
        <dbReference type="Google" id="ProtNLM"/>
    </source>
</evidence>
<dbReference type="PANTHER" id="PTHR37171">
    <property type="entry name" value="SERINE/THREONINE-PROTEIN KINASE YRZF-RELATED"/>
    <property type="match status" value="1"/>
</dbReference>
<organism evidence="2">
    <name type="scientific">Selaginella moellendorffii</name>
    <name type="common">Spikemoss</name>
    <dbReference type="NCBI Taxonomy" id="88036"/>
    <lineage>
        <taxon>Eukaryota</taxon>
        <taxon>Viridiplantae</taxon>
        <taxon>Streptophyta</taxon>
        <taxon>Embryophyta</taxon>
        <taxon>Tracheophyta</taxon>
        <taxon>Lycopodiopsida</taxon>
        <taxon>Selaginellales</taxon>
        <taxon>Selaginellaceae</taxon>
        <taxon>Selaginella</taxon>
    </lineage>
</organism>
<dbReference type="KEGG" id="smo:SELMODRAFT_422649"/>
<dbReference type="InterPro" id="IPR052396">
    <property type="entry name" value="Meiotic_Drive_Suppr_Kinase"/>
</dbReference>
<sequence>MAEEEDPHTTFHKQLPVATLKQTMKMPYPEVPDAVKKRLVSEALAPLGELMHRGGYSVRSWDIPAVMDSWFEQLPDQSDPTGSFFRIYGWNYLFYMVKVFCGEGESFGSLQSGTIARPEGCLFRHGLDAPVLLFLLDFFNLPEKLELVQDRLVNYMEITGARVGVLTNLSSSWPCYRAAADELLVSPRVDNPLMAFGFAMEVARSLHGLPLLTPEVRSLLPKLDYSPVLEILGLVCKQSNIDPRKIVDKAVTDDGFKFEDLSDVETLPLHRCGNTNRTVVAVRAKYAGQDVVVKIRDLTSQFRAGTNFALSRLALEVDCYMKLRHIQGSAVPKLLSWGFLKGAMFVFVMMSDGGISELEQWSNPSKAIFSDQEETLRQAMECLREIHKRGIAIYDMNTSKVVSKVDEAGKLRVKLVGFGRARVMQVLSQEWYEATARDLALLKKACHELKKNSEKF</sequence>
<evidence type="ECO:0000313" key="1">
    <source>
        <dbReference type="EMBL" id="EFJ15730.1"/>
    </source>
</evidence>
<dbReference type="HOGENOM" id="CLU_600506_0_0_1"/>